<evidence type="ECO:0000256" key="1">
    <source>
        <dbReference type="ARBA" id="ARBA00004141"/>
    </source>
</evidence>
<keyword evidence="11" id="KW-1185">Reference proteome</keyword>
<dbReference type="OrthoDB" id="6500128at2759"/>
<evidence type="ECO:0000256" key="7">
    <source>
        <dbReference type="SAM" id="MobiDB-lite"/>
    </source>
</evidence>
<keyword evidence="5 8" id="KW-1133">Transmembrane helix</keyword>
<protein>
    <recommendedName>
        <fullName evidence="9">ABC transporter domain-containing protein</fullName>
    </recommendedName>
</protein>
<dbReference type="InterPro" id="IPR039421">
    <property type="entry name" value="Type_1_exporter"/>
</dbReference>
<dbReference type="SMART" id="SM00382">
    <property type="entry name" value="AAA"/>
    <property type="match status" value="1"/>
</dbReference>
<dbReference type="GO" id="GO:0016020">
    <property type="term" value="C:membrane"/>
    <property type="evidence" value="ECO:0007669"/>
    <property type="project" value="UniProtKB-SubCell"/>
</dbReference>
<keyword evidence="4" id="KW-0067">ATP-binding</keyword>
<feature type="transmembrane region" description="Helical" evidence="8">
    <location>
        <begin position="78"/>
        <end position="102"/>
    </location>
</feature>
<dbReference type="PANTHER" id="PTHR43394">
    <property type="entry name" value="ATP-DEPENDENT PERMEASE MDL1, MITOCHONDRIAL"/>
    <property type="match status" value="1"/>
</dbReference>
<dbReference type="InterPro" id="IPR027417">
    <property type="entry name" value="P-loop_NTPase"/>
</dbReference>
<dbReference type="GO" id="GO:0005524">
    <property type="term" value="F:ATP binding"/>
    <property type="evidence" value="ECO:0007669"/>
    <property type="project" value="UniProtKB-KW"/>
</dbReference>
<dbReference type="STRING" id="47428.A0A284R476"/>
<name>A0A284R476_ARMOS</name>
<dbReference type="Proteomes" id="UP000219338">
    <property type="component" value="Unassembled WGS sequence"/>
</dbReference>
<gene>
    <name evidence="10" type="ORF">ARMOST_06880</name>
</gene>
<dbReference type="Gene3D" id="3.40.50.300">
    <property type="entry name" value="P-loop containing nucleotide triphosphate hydrolases"/>
    <property type="match status" value="1"/>
</dbReference>
<evidence type="ECO:0000256" key="8">
    <source>
        <dbReference type="SAM" id="Phobius"/>
    </source>
</evidence>
<proteinExistence type="predicted"/>
<keyword evidence="6 8" id="KW-0472">Membrane</keyword>
<dbReference type="GO" id="GO:0016887">
    <property type="term" value="F:ATP hydrolysis activity"/>
    <property type="evidence" value="ECO:0007669"/>
    <property type="project" value="InterPro"/>
</dbReference>
<accession>A0A284R476</accession>
<evidence type="ECO:0000259" key="9">
    <source>
        <dbReference type="PROSITE" id="PS50893"/>
    </source>
</evidence>
<dbReference type="SUPFAM" id="SSF52540">
    <property type="entry name" value="P-loop containing nucleoside triphosphate hydrolases"/>
    <property type="match status" value="1"/>
</dbReference>
<feature type="domain" description="ABC transporter" evidence="9">
    <location>
        <begin position="426"/>
        <end position="709"/>
    </location>
</feature>
<dbReference type="OMA" id="LSIRSCW"/>
<keyword evidence="3" id="KW-0547">Nucleotide-binding</keyword>
<dbReference type="Gene3D" id="1.20.1560.10">
    <property type="entry name" value="ABC transporter type 1, transmembrane domain"/>
    <property type="match status" value="1"/>
</dbReference>
<evidence type="ECO:0000256" key="5">
    <source>
        <dbReference type="ARBA" id="ARBA00022989"/>
    </source>
</evidence>
<dbReference type="PROSITE" id="PS50893">
    <property type="entry name" value="ABC_TRANSPORTER_2"/>
    <property type="match status" value="1"/>
</dbReference>
<evidence type="ECO:0000313" key="11">
    <source>
        <dbReference type="Proteomes" id="UP000219338"/>
    </source>
</evidence>
<evidence type="ECO:0000256" key="4">
    <source>
        <dbReference type="ARBA" id="ARBA00022840"/>
    </source>
</evidence>
<dbReference type="InterPro" id="IPR003593">
    <property type="entry name" value="AAA+_ATPase"/>
</dbReference>
<dbReference type="InterPro" id="IPR003439">
    <property type="entry name" value="ABC_transporter-like_ATP-bd"/>
</dbReference>
<dbReference type="AlphaFoldDB" id="A0A284R476"/>
<evidence type="ECO:0000256" key="2">
    <source>
        <dbReference type="ARBA" id="ARBA00022692"/>
    </source>
</evidence>
<evidence type="ECO:0000256" key="6">
    <source>
        <dbReference type="ARBA" id="ARBA00023136"/>
    </source>
</evidence>
<feature type="region of interest" description="Disordered" evidence="7">
    <location>
        <begin position="1"/>
        <end position="20"/>
    </location>
</feature>
<sequence length="716" mass="80467">MQARPRKQRGTRRKGVFDPSDSKNVTYTRVGVWDLYEEKPEVLARIPWSSRLEPYVEMLGSMPYFWRMLRDIGSIRSCWILLGLNLFIHILGALIPALTLWYSGQLLNIVQTAIDERTVDKTLLFHVAAGRVACSLFSRLLSHAKQHIHPILNSRIKQYYSIHMFHAVARLDLPTFDDPAVQKQLEQTSAVDSGSTVAWGTINAIVNIFSTAVQLVSQLVVLVRVVYDQPDGPLIAILSFGQALFQNGGRHARHIDSSVWAATTKDEDYIRSEGLKRLIINPTHRKEIVAGGMWEYLLHEYTTSVWQVGDAGGDFWPLYSSQKARDSYLSFLQDPLRELPQIAFTLRAVQKPASIPLSLASLNLISSSASSFTFTLYSLFRGSSSVAERIASIRQLYEVGKMENRVADGAIPYPENPQTLNSGMSIEFRNVSFKYPGTETFALNKVSFTIRQGQLCVIVGKNGSGKSTILKLIARLYDPLEGVILIDGLDIKTLKLADIRRATSVLFQDYTHFPLSIKDNIGFGDPKNHTDEDKIRRAAELGGSEEFINKLPEGFDTYLERPVRDMYSALPEGTDTLFGRPVNFGKLRRMAGMSTTNSTSLSGGQMQRIALRVAVSRTFMRSLVSEQSVGLLLFDEPSASLDPAAEHDLFERLRQLRGNKTMVFSSHRFGNLTRHADLILYMDDSAIIEEGTHADLVRRDCEYARIWKLQAEAFLS</sequence>
<comment type="subcellular location">
    <subcellularLocation>
        <location evidence="1">Membrane</location>
        <topology evidence="1">Multi-pass membrane protein</topology>
    </subcellularLocation>
</comment>
<dbReference type="GO" id="GO:0015421">
    <property type="term" value="F:ABC-type oligopeptide transporter activity"/>
    <property type="evidence" value="ECO:0007669"/>
    <property type="project" value="TreeGrafter"/>
</dbReference>
<dbReference type="SUPFAM" id="SSF90123">
    <property type="entry name" value="ABC transporter transmembrane region"/>
    <property type="match status" value="1"/>
</dbReference>
<keyword evidence="2 8" id="KW-0812">Transmembrane</keyword>
<dbReference type="Pfam" id="PF00005">
    <property type="entry name" value="ABC_tran"/>
    <property type="match status" value="1"/>
</dbReference>
<reference evidence="11" key="1">
    <citation type="journal article" date="2017" name="Nat. Ecol. Evol.">
        <title>Genome expansion and lineage-specific genetic innovations in the forest pathogenic fungi Armillaria.</title>
        <authorList>
            <person name="Sipos G."/>
            <person name="Prasanna A.N."/>
            <person name="Walter M.C."/>
            <person name="O'Connor E."/>
            <person name="Balint B."/>
            <person name="Krizsan K."/>
            <person name="Kiss B."/>
            <person name="Hess J."/>
            <person name="Varga T."/>
            <person name="Slot J."/>
            <person name="Riley R."/>
            <person name="Boka B."/>
            <person name="Rigling D."/>
            <person name="Barry K."/>
            <person name="Lee J."/>
            <person name="Mihaltcheva S."/>
            <person name="LaButti K."/>
            <person name="Lipzen A."/>
            <person name="Waldron R."/>
            <person name="Moloney N.M."/>
            <person name="Sperisen C."/>
            <person name="Kredics L."/>
            <person name="Vagvoelgyi C."/>
            <person name="Patrignani A."/>
            <person name="Fitzpatrick D."/>
            <person name="Nagy I."/>
            <person name="Doyle S."/>
            <person name="Anderson J.B."/>
            <person name="Grigoriev I.V."/>
            <person name="Gueldener U."/>
            <person name="Muensterkoetter M."/>
            <person name="Nagy L.G."/>
        </authorList>
    </citation>
    <scope>NUCLEOTIDE SEQUENCE [LARGE SCALE GENOMIC DNA]</scope>
    <source>
        <strain evidence="11">C18/9</strain>
    </source>
</reference>
<dbReference type="EMBL" id="FUEG01000004">
    <property type="protein sequence ID" value="SJL03524.1"/>
    <property type="molecule type" value="Genomic_DNA"/>
</dbReference>
<evidence type="ECO:0000256" key="3">
    <source>
        <dbReference type="ARBA" id="ARBA00022741"/>
    </source>
</evidence>
<evidence type="ECO:0000313" key="10">
    <source>
        <dbReference type="EMBL" id="SJL03524.1"/>
    </source>
</evidence>
<feature type="compositionally biased region" description="Basic residues" evidence="7">
    <location>
        <begin position="1"/>
        <end position="14"/>
    </location>
</feature>
<dbReference type="InterPro" id="IPR036640">
    <property type="entry name" value="ABC1_TM_sf"/>
</dbReference>
<organism evidence="10 11">
    <name type="scientific">Armillaria ostoyae</name>
    <name type="common">Armillaria root rot fungus</name>
    <dbReference type="NCBI Taxonomy" id="47428"/>
    <lineage>
        <taxon>Eukaryota</taxon>
        <taxon>Fungi</taxon>
        <taxon>Dikarya</taxon>
        <taxon>Basidiomycota</taxon>
        <taxon>Agaricomycotina</taxon>
        <taxon>Agaricomycetes</taxon>
        <taxon>Agaricomycetidae</taxon>
        <taxon>Agaricales</taxon>
        <taxon>Marasmiineae</taxon>
        <taxon>Physalacriaceae</taxon>
        <taxon>Armillaria</taxon>
    </lineage>
</organism>
<dbReference type="PANTHER" id="PTHR43394:SF1">
    <property type="entry name" value="ATP-BINDING CASSETTE SUB-FAMILY B MEMBER 10, MITOCHONDRIAL"/>
    <property type="match status" value="1"/>
</dbReference>